<reference evidence="1" key="2">
    <citation type="submission" date="2023-01" db="EMBL/GenBank/DDBJ databases">
        <authorList>
            <person name="Sun Q."/>
            <person name="Evtushenko L."/>
        </authorList>
    </citation>
    <scope>NUCLEOTIDE SEQUENCE</scope>
    <source>
        <strain evidence="1">VKM Ac-1020</strain>
    </source>
</reference>
<dbReference type="EMBL" id="BSEJ01000003">
    <property type="protein sequence ID" value="GLJ60787.1"/>
    <property type="molecule type" value="Genomic_DNA"/>
</dbReference>
<evidence type="ECO:0008006" key="3">
    <source>
        <dbReference type="Google" id="ProtNLM"/>
    </source>
</evidence>
<gene>
    <name evidence="1" type="ORF">GCM10017576_09160</name>
</gene>
<dbReference type="InterPro" id="IPR003749">
    <property type="entry name" value="ThiS/MoaD-like"/>
</dbReference>
<comment type="caution">
    <text evidence="1">The sequence shown here is derived from an EMBL/GenBank/DDBJ whole genome shotgun (WGS) entry which is preliminary data.</text>
</comment>
<dbReference type="Pfam" id="PF02597">
    <property type="entry name" value="ThiS"/>
    <property type="match status" value="1"/>
</dbReference>
<keyword evidence="2" id="KW-1185">Reference proteome</keyword>
<sequence>MIEIDVNGSALRLPEGAAVSTVVSALTGRAVTPEGTAEDGAPLGVAVAVDAVLVPRARWGSHRLGPGARVEVLTAAQGG</sequence>
<dbReference type="AlphaFoldDB" id="A0A9W6H1Z0"/>
<evidence type="ECO:0000313" key="1">
    <source>
        <dbReference type="EMBL" id="GLJ60787.1"/>
    </source>
</evidence>
<organism evidence="1 2">
    <name type="scientific">Microbacterium barkeri</name>
    <dbReference type="NCBI Taxonomy" id="33917"/>
    <lineage>
        <taxon>Bacteria</taxon>
        <taxon>Bacillati</taxon>
        <taxon>Actinomycetota</taxon>
        <taxon>Actinomycetes</taxon>
        <taxon>Micrococcales</taxon>
        <taxon>Microbacteriaceae</taxon>
        <taxon>Microbacterium</taxon>
    </lineage>
</organism>
<dbReference type="RefSeq" id="WP_271172505.1">
    <property type="nucleotide sequence ID" value="NZ_BSEJ01000003.1"/>
</dbReference>
<name>A0A9W6H1Z0_9MICO</name>
<dbReference type="NCBIfam" id="TIGR01683">
    <property type="entry name" value="thiS"/>
    <property type="match status" value="1"/>
</dbReference>
<dbReference type="Gene3D" id="3.10.20.30">
    <property type="match status" value="1"/>
</dbReference>
<proteinExistence type="predicted"/>
<reference evidence="1" key="1">
    <citation type="journal article" date="2014" name="Int. J. Syst. Evol. Microbiol.">
        <title>Complete genome sequence of Corynebacterium casei LMG S-19264T (=DSM 44701T), isolated from a smear-ripened cheese.</title>
        <authorList>
            <consortium name="US DOE Joint Genome Institute (JGI-PGF)"/>
            <person name="Walter F."/>
            <person name="Albersmeier A."/>
            <person name="Kalinowski J."/>
            <person name="Ruckert C."/>
        </authorList>
    </citation>
    <scope>NUCLEOTIDE SEQUENCE</scope>
    <source>
        <strain evidence="1">VKM Ac-1020</strain>
    </source>
</reference>
<dbReference type="InterPro" id="IPR010035">
    <property type="entry name" value="Thi_S"/>
</dbReference>
<evidence type="ECO:0000313" key="2">
    <source>
        <dbReference type="Proteomes" id="UP001142462"/>
    </source>
</evidence>
<protein>
    <recommendedName>
        <fullName evidence="3">Sulfur carrier protein</fullName>
    </recommendedName>
</protein>
<dbReference type="InterPro" id="IPR016155">
    <property type="entry name" value="Mopterin_synth/thiamin_S_b"/>
</dbReference>
<accession>A0A9W6H1Z0</accession>
<dbReference type="InterPro" id="IPR012675">
    <property type="entry name" value="Beta-grasp_dom_sf"/>
</dbReference>
<dbReference type="Proteomes" id="UP001142462">
    <property type="component" value="Unassembled WGS sequence"/>
</dbReference>
<dbReference type="SUPFAM" id="SSF54285">
    <property type="entry name" value="MoaD/ThiS"/>
    <property type="match status" value="1"/>
</dbReference>